<dbReference type="GO" id="GO:0022857">
    <property type="term" value="F:transmembrane transporter activity"/>
    <property type="evidence" value="ECO:0007669"/>
    <property type="project" value="InterPro"/>
</dbReference>
<feature type="transmembrane region" description="Helical" evidence="3">
    <location>
        <begin position="143"/>
        <end position="163"/>
    </location>
</feature>
<keyword evidence="3" id="KW-1133">Transmembrane helix</keyword>
<reference evidence="5 6" key="1">
    <citation type="submission" date="2009-11" db="EMBL/GenBank/DDBJ databases">
        <title>Annotation of Allomyces macrogynus ATCC 38327.</title>
        <authorList>
            <consortium name="The Broad Institute Genome Sequencing Platform"/>
            <person name="Russ C."/>
            <person name="Cuomo C."/>
            <person name="Burger G."/>
            <person name="Gray M.W."/>
            <person name="Holland P.W.H."/>
            <person name="King N."/>
            <person name="Lang F.B.F."/>
            <person name="Roger A.J."/>
            <person name="Ruiz-Trillo I."/>
            <person name="Young S.K."/>
            <person name="Zeng Q."/>
            <person name="Gargeya S."/>
            <person name="Fitzgerald M."/>
            <person name="Haas B."/>
            <person name="Abouelleil A."/>
            <person name="Alvarado L."/>
            <person name="Arachchi H.M."/>
            <person name="Berlin A."/>
            <person name="Chapman S.B."/>
            <person name="Gearin G."/>
            <person name="Goldberg J."/>
            <person name="Griggs A."/>
            <person name="Gujja S."/>
            <person name="Hansen M."/>
            <person name="Heiman D."/>
            <person name="Howarth C."/>
            <person name="Larimer J."/>
            <person name="Lui A."/>
            <person name="MacDonald P.J.P."/>
            <person name="McCowen C."/>
            <person name="Montmayeur A."/>
            <person name="Murphy C."/>
            <person name="Neiman D."/>
            <person name="Pearson M."/>
            <person name="Priest M."/>
            <person name="Roberts A."/>
            <person name="Saif S."/>
            <person name="Shea T."/>
            <person name="Sisk P."/>
            <person name="Stolte C."/>
            <person name="Sykes S."/>
            <person name="Wortman J."/>
            <person name="Nusbaum C."/>
            <person name="Birren B."/>
        </authorList>
    </citation>
    <scope>NUCLEOTIDE SEQUENCE [LARGE SCALE GENOMIC DNA]</scope>
    <source>
        <strain evidence="5 6">ATCC 38327</strain>
    </source>
</reference>
<evidence type="ECO:0000256" key="1">
    <source>
        <dbReference type="ARBA" id="ARBA00004141"/>
    </source>
</evidence>
<feature type="transmembrane region" description="Helical" evidence="3">
    <location>
        <begin position="233"/>
        <end position="252"/>
    </location>
</feature>
<comment type="subcellular location">
    <subcellularLocation>
        <location evidence="1">Membrane</location>
        <topology evidence="1">Multi-pass membrane protein</topology>
    </subcellularLocation>
</comment>
<feature type="transmembrane region" description="Helical" evidence="3">
    <location>
        <begin position="433"/>
        <end position="451"/>
    </location>
</feature>
<evidence type="ECO:0000256" key="3">
    <source>
        <dbReference type="SAM" id="Phobius"/>
    </source>
</evidence>
<feature type="transmembrane region" description="Helical" evidence="3">
    <location>
        <begin position="200"/>
        <end position="221"/>
    </location>
</feature>
<dbReference type="InterPro" id="IPR020846">
    <property type="entry name" value="MFS_dom"/>
</dbReference>
<dbReference type="VEuPathDB" id="FungiDB:AMAG_01544"/>
<keyword evidence="3" id="KW-0472">Membrane</keyword>
<feature type="transmembrane region" description="Helical" evidence="3">
    <location>
        <begin position="346"/>
        <end position="366"/>
    </location>
</feature>
<organism evidence="5 6">
    <name type="scientific">Allomyces macrogynus (strain ATCC 38327)</name>
    <name type="common">Allomyces javanicus var. macrogynus</name>
    <dbReference type="NCBI Taxonomy" id="578462"/>
    <lineage>
        <taxon>Eukaryota</taxon>
        <taxon>Fungi</taxon>
        <taxon>Fungi incertae sedis</taxon>
        <taxon>Blastocladiomycota</taxon>
        <taxon>Blastocladiomycetes</taxon>
        <taxon>Blastocladiales</taxon>
        <taxon>Blastocladiaceae</taxon>
        <taxon>Allomyces</taxon>
    </lineage>
</organism>
<feature type="transmembrane region" description="Helical" evidence="3">
    <location>
        <begin position="471"/>
        <end position="496"/>
    </location>
</feature>
<dbReference type="PANTHER" id="PTHR11360:SF284">
    <property type="entry name" value="EG:103B4.3 PROTEIN-RELATED"/>
    <property type="match status" value="1"/>
</dbReference>
<name>A0A0L0RZ23_ALLM3</name>
<comment type="similarity">
    <text evidence="2">Belongs to the major facilitator superfamily. Monocarboxylate porter (TC 2.A.1.13) family.</text>
</comment>
<dbReference type="Proteomes" id="UP000054350">
    <property type="component" value="Unassembled WGS sequence"/>
</dbReference>
<dbReference type="Gene3D" id="1.20.1250.20">
    <property type="entry name" value="MFS general substrate transporter like domains"/>
    <property type="match status" value="1"/>
</dbReference>
<feature type="transmembrane region" description="Helical" evidence="3">
    <location>
        <begin position="316"/>
        <end position="334"/>
    </location>
</feature>
<evidence type="ECO:0000313" key="5">
    <source>
        <dbReference type="EMBL" id="KNE55657.1"/>
    </source>
</evidence>
<feature type="transmembrane region" description="Helical" evidence="3">
    <location>
        <begin position="102"/>
        <end position="123"/>
    </location>
</feature>
<dbReference type="CDD" id="cd17352">
    <property type="entry name" value="MFS_MCT_SLC16"/>
    <property type="match status" value="1"/>
</dbReference>
<dbReference type="STRING" id="578462.A0A0L0RZ23"/>
<dbReference type="PROSITE" id="PS50850">
    <property type="entry name" value="MFS"/>
    <property type="match status" value="1"/>
</dbReference>
<dbReference type="GO" id="GO:0016020">
    <property type="term" value="C:membrane"/>
    <property type="evidence" value="ECO:0007669"/>
    <property type="project" value="UniProtKB-SubCell"/>
</dbReference>
<reference evidence="6" key="2">
    <citation type="submission" date="2009-11" db="EMBL/GenBank/DDBJ databases">
        <title>The Genome Sequence of Allomyces macrogynus strain ATCC 38327.</title>
        <authorList>
            <consortium name="The Broad Institute Genome Sequencing Platform"/>
            <person name="Russ C."/>
            <person name="Cuomo C."/>
            <person name="Shea T."/>
            <person name="Young S.K."/>
            <person name="Zeng Q."/>
            <person name="Koehrsen M."/>
            <person name="Haas B."/>
            <person name="Borodovsky M."/>
            <person name="Guigo R."/>
            <person name="Alvarado L."/>
            <person name="Berlin A."/>
            <person name="Borenstein D."/>
            <person name="Chen Z."/>
            <person name="Engels R."/>
            <person name="Freedman E."/>
            <person name="Gellesch M."/>
            <person name="Goldberg J."/>
            <person name="Griggs A."/>
            <person name="Gujja S."/>
            <person name="Heiman D."/>
            <person name="Hepburn T."/>
            <person name="Howarth C."/>
            <person name="Jen D."/>
            <person name="Larson L."/>
            <person name="Lewis B."/>
            <person name="Mehta T."/>
            <person name="Park D."/>
            <person name="Pearson M."/>
            <person name="Roberts A."/>
            <person name="Saif S."/>
            <person name="Shenoy N."/>
            <person name="Sisk P."/>
            <person name="Stolte C."/>
            <person name="Sykes S."/>
            <person name="Walk T."/>
            <person name="White J."/>
            <person name="Yandava C."/>
            <person name="Burger G."/>
            <person name="Gray M.W."/>
            <person name="Holland P.W.H."/>
            <person name="King N."/>
            <person name="Lang F.B.F."/>
            <person name="Roger A.J."/>
            <person name="Ruiz-Trillo I."/>
            <person name="Lander E."/>
            <person name="Nusbaum C."/>
        </authorList>
    </citation>
    <scope>NUCLEOTIDE SEQUENCE [LARGE SCALE GENOMIC DNA]</scope>
    <source>
        <strain evidence="6">ATCC 38327</strain>
    </source>
</reference>
<feature type="transmembrane region" description="Helical" evidence="3">
    <location>
        <begin position="175"/>
        <end position="194"/>
    </location>
</feature>
<dbReference type="OMA" id="WVLASHQ"/>
<keyword evidence="6" id="KW-1185">Reference proteome</keyword>
<dbReference type="OrthoDB" id="2213137at2759"/>
<dbReference type="eggNOG" id="KOG2504">
    <property type="taxonomic scope" value="Eukaryota"/>
</dbReference>
<evidence type="ECO:0000256" key="2">
    <source>
        <dbReference type="ARBA" id="ARBA00006727"/>
    </source>
</evidence>
<feature type="transmembrane region" description="Helical" evidence="3">
    <location>
        <begin position="264"/>
        <end position="284"/>
    </location>
</feature>
<dbReference type="InterPro" id="IPR050327">
    <property type="entry name" value="Proton-linked_MCT"/>
</dbReference>
<accession>A0A0L0RZ23</accession>
<feature type="transmembrane region" description="Helical" evidence="3">
    <location>
        <begin position="403"/>
        <end position="421"/>
    </location>
</feature>
<dbReference type="Pfam" id="PF07690">
    <property type="entry name" value="MFS_1"/>
    <property type="match status" value="1"/>
</dbReference>
<sequence length="505" mass="53502">MSTSSSTFTDSRPNSFLPDITDDFQLEPLFPPTCSPGADDVAANDCDPNAVLTTKDLLVEESPSIGSKLPDLPPAATDEVVLTRETASLHDLPPNAAPDGGLSAILVVVASFLTNFCILGIQYSFGIYQKYLPNAEFKGRATAAEVSLVGSVSFGVMNLLGVYSGRLADVYGYRLMVFVGTLIMVFGLALSAFSTELWHLMVTQGLLVGIGCSVAYFPGVAVNAQWWDRYRSLATGIAVAGAGVGGLAFANGSEVLLDTVGLKWTLLITALATLVLQLVAVALLKTRFPTRSRPLREALSNAIDWQLFKTRAFPPLIIGVFLNPFGYLIAYYFIPSYCQAQGLADTSGAMLLTVINITSVVGRIAVGFLADRWGNVNCYFASTMFAAISCLGIWLWTAAIPGLVVFAAVFGFCCGGLASLMPSVTAQLFGTKGLATSIGLIYSAEAVGHLAGPPLAALLIRDDSPLPSRGYAGLIAYAGVFSLAAGVCLAYVRYVVLDRTVWKKL</sequence>
<feature type="transmembrane region" description="Helical" evidence="3">
    <location>
        <begin position="378"/>
        <end position="397"/>
    </location>
</feature>
<dbReference type="AlphaFoldDB" id="A0A0L0RZ23"/>
<dbReference type="InterPro" id="IPR036259">
    <property type="entry name" value="MFS_trans_sf"/>
</dbReference>
<dbReference type="SUPFAM" id="SSF103473">
    <property type="entry name" value="MFS general substrate transporter"/>
    <property type="match status" value="1"/>
</dbReference>
<keyword evidence="3" id="KW-0812">Transmembrane</keyword>
<gene>
    <name evidence="5" type="ORF">AMAG_01544</name>
</gene>
<proteinExistence type="inferred from homology"/>
<dbReference type="InterPro" id="IPR011701">
    <property type="entry name" value="MFS"/>
</dbReference>
<dbReference type="PANTHER" id="PTHR11360">
    <property type="entry name" value="MONOCARBOXYLATE TRANSPORTER"/>
    <property type="match status" value="1"/>
</dbReference>
<evidence type="ECO:0000259" key="4">
    <source>
        <dbReference type="PROSITE" id="PS50850"/>
    </source>
</evidence>
<dbReference type="EMBL" id="GG745329">
    <property type="protein sequence ID" value="KNE55657.1"/>
    <property type="molecule type" value="Genomic_DNA"/>
</dbReference>
<protein>
    <recommendedName>
        <fullName evidence="4">Major facilitator superfamily (MFS) profile domain-containing protein</fullName>
    </recommendedName>
</protein>
<feature type="domain" description="Major facilitator superfamily (MFS) profile" evidence="4">
    <location>
        <begin position="103"/>
        <end position="496"/>
    </location>
</feature>
<evidence type="ECO:0000313" key="6">
    <source>
        <dbReference type="Proteomes" id="UP000054350"/>
    </source>
</evidence>